<keyword evidence="3" id="KW-0393">Immunoglobulin domain</keyword>
<gene>
    <name evidence="5" type="primary">LAIR1</name>
</gene>
<name>A0A9B0TN39_CHRAS</name>
<evidence type="ECO:0000256" key="2">
    <source>
        <dbReference type="ARBA" id="ARBA00023157"/>
    </source>
</evidence>
<dbReference type="CTD" id="3903"/>
<dbReference type="OrthoDB" id="9838250at2759"/>
<dbReference type="Pfam" id="PF13895">
    <property type="entry name" value="Ig_2"/>
    <property type="match status" value="1"/>
</dbReference>
<sequence>MRMNADVDLGACVTFVCRGPPGDHIFRLEKEGEPLHTVKSNSGTAAEARFFITSVNKDSGGHYRCLYYTGDVWSERSELVELMVTDEELPRVPTLLRLSSRVCLSPGPRSCPQLYQGYRNTPAFFPDLVSYASWFSLSSAHIFILPSDITGLPGHLDLL</sequence>
<dbReference type="InterPro" id="IPR036179">
    <property type="entry name" value="Ig-like_dom_sf"/>
</dbReference>
<dbReference type="PANTHER" id="PTHR11738:SF129">
    <property type="entry name" value="LEUKOCYTE-ASSOCIATED IMMUNOGLOBULIN-LIKE RECEPTOR 1"/>
    <property type="match status" value="1"/>
</dbReference>
<dbReference type="InterPro" id="IPR050412">
    <property type="entry name" value="Ig-like_Receptors_ImmuneReg"/>
</dbReference>
<dbReference type="GO" id="GO:0005886">
    <property type="term" value="C:plasma membrane"/>
    <property type="evidence" value="ECO:0007669"/>
    <property type="project" value="TreeGrafter"/>
</dbReference>
<evidence type="ECO:0000313" key="5">
    <source>
        <dbReference type="RefSeq" id="XP_006868371.1"/>
    </source>
</evidence>
<dbReference type="PANTHER" id="PTHR11738">
    <property type="entry name" value="MHC CLASS I NK CELL RECEPTOR"/>
    <property type="match status" value="1"/>
</dbReference>
<dbReference type="Gene3D" id="2.60.40.10">
    <property type="entry name" value="Immunoglobulins"/>
    <property type="match status" value="1"/>
</dbReference>
<dbReference type="FunFam" id="2.60.40.10:FF:000049">
    <property type="entry name" value="Leukocyte immunoglobulin-like receptor subfamily B member 1"/>
    <property type="match status" value="1"/>
</dbReference>
<dbReference type="RefSeq" id="XP_006868371.1">
    <property type="nucleotide sequence ID" value="XM_006868309.1"/>
</dbReference>
<protein>
    <submittedName>
        <fullName evidence="5">Leukocyte-associated immunoglobulin-like receptor 1</fullName>
    </submittedName>
</protein>
<dbReference type="Proteomes" id="UP000504623">
    <property type="component" value="Unplaced"/>
</dbReference>
<reference evidence="5" key="1">
    <citation type="submission" date="2025-08" db="UniProtKB">
        <authorList>
            <consortium name="RefSeq"/>
        </authorList>
    </citation>
    <scope>IDENTIFICATION</scope>
    <source>
        <tissue evidence="5">Spleen</tissue>
    </source>
</reference>
<dbReference type="GeneID" id="102824241"/>
<dbReference type="InterPro" id="IPR013783">
    <property type="entry name" value="Ig-like_fold"/>
</dbReference>
<dbReference type="SUPFAM" id="SSF48726">
    <property type="entry name" value="Immunoglobulin"/>
    <property type="match status" value="1"/>
</dbReference>
<keyword evidence="2" id="KW-1015">Disulfide bond</keyword>
<proteinExistence type="predicted"/>
<evidence type="ECO:0000313" key="4">
    <source>
        <dbReference type="Proteomes" id="UP000504623"/>
    </source>
</evidence>
<keyword evidence="1" id="KW-0732">Signal</keyword>
<evidence type="ECO:0000256" key="3">
    <source>
        <dbReference type="ARBA" id="ARBA00023319"/>
    </source>
</evidence>
<evidence type="ECO:0000256" key="1">
    <source>
        <dbReference type="ARBA" id="ARBA00022729"/>
    </source>
</evidence>
<dbReference type="GO" id="GO:0002764">
    <property type="term" value="P:immune response-regulating signaling pathway"/>
    <property type="evidence" value="ECO:0007669"/>
    <property type="project" value="TreeGrafter"/>
</dbReference>
<dbReference type="AlphaFoldDB" id="A0A9B0TN39"/>
<accession>A0A9B0TN39</accession>
<keyword evidence="4" id="KW-1185">Reference proteome</keyword>
<organism evidence="4 5">
    <name type="scientific">Chrysochloris asiatica</name>
    <name type="common">Cape golden mole</name>
    <dbReference type="NCBI Taxonomy" id="185453"/>
    <lineage>
        <taxon>Eukaryota</taxon>
        <taxon>Metazoa</taxon>
        <taxon>Chordata</taxon>
        <taxon>Craniata</taxon>
        <taxon>Vertebrata</taxon>
        <taxon>Euteleostomi</taxon>
        <taxon>Mammalia</taxon>
        <taxon>Eutheria</taxon>
        <taxon>Afrotheria</taxon>
        <taxon>Chrysochloridae</taxon>
        <taxon>Chrysochlorinae</taxon>
        <taxon>Chrysochloris</taxon>
    </lineage>
</organism>